<evidence type="ECO:0000256" key="6">
    <source>
        <dbReference type="ARBA" id="ARBA00022741"/>
    </source>
</evidence>
<dbReference type="GO" id="GO:0008033">
    <property type="term" value="P:tRNA processing"/>
    <property type="evidence" value="ECO:0007669"/>
    <property type="project" value="UniProtKB-KW"/>
</dbReference>
<evidence type="ECO:0000259" key="12">
    <source>
        <dbReference type="Pfam" id="PF13735"/>
    </source>
</evidence>
<dbReference type="GO" id="GO:0046872">
    <property type="term" value="F:metal ion binding"/>
    <property type="evidence" value="ECO:0007669"/>
    <property type="project" value="UniProtKB-KW"/>
</dbReference>
<dbReference type="GO" id="GO:0000049">
    <property type="term" value="F:tRNA binding"/>
    <property type="evidence" value="ECO:0007669"/>
    <property type="project" value="TreeGrafter"/>
</dbReference>
<dbReference type="PANTHER" id="PTHR46173:SF1">
    <property type="entry name" value="CCA TRNA NUCLEOTIDYLTRANSFERASE 1, MITOCHONDRIAL"/>
    <property type="match status" value="1"/>
</dbReference>
<dbReference type="Proteomes" id="UP000318521">
    <property type="component" value="Unassembled WGS sequence"/>
</dbReference>
<name>A0A553ZZR3_9BACI</name>
<comment type="caution">
    <text evidence="13">The sequence shown here is derived from an EMBL/GenBank/DDBJ whole genome shotgun (WGS) entry which is preliminary data.</text>
</comment>
<evidence type="ECO:0000313" key="13">
    <source>
        <dbReference type="EMBL" id="TSB46939.1"/>
    </source>
</evidence>
<evidence type="ECO:0000256" key="3">
    <source>
        <dbReference type="ARBA" id="ARBA00022694"/>
    </source>
</evidence>
<dbReference type="SUPFAM" id="SSF81891">
    <property type="entry name" value="Poly A polymerase C-terminal region-like"/>
    <property type="match status" value="1"/>
</dbReference>
<dbReference type="Gene3D" id="1.10.246.80">
    <property type="match status" value="1"/>
</dbReference>
<dbReference type="SUPFAM" id="SSF81301">
    <property type="entry name" value="Nucleotidyltransferase"/>
    <property type="match status" value="1"/>
</dbReference>
<keyword evidence="7" id="KW-0460">Magnesium</keyword>
<dbReference type="InterPro" id="IPR050264">
    <property type="entry name" value="Bact_CCA-adding_enz_type3_sf"/>
</dbReference>
<feature type="domain" description="tRNA nucleotidyltransferase/poly(A) polymerase RNA and SrmB- binding" evidence="11">
    <location>
        <begin position="169"/>
        <end position="227"/>
    </location>
</feature>
<evidence type="ECO:0000256" key="8">
    <source>
        <dbReference type="ARBA" id="ARBA00022884"/>
    </source>
</evidence>
<evidence type="ECO:0000256" key="7">
    <source>
        <dbReference type="ARBA" id="ARBA00022842"/>
    </source>
</evidence>
<evidence type="ECO:0000313" key="14">
    <source>
        <dbReference type="Proteomes" id="UP000318521"/>
    </source>
</evidence>
<dbReference type="AlphaFoldDB" id="A0A553ZZR3"/>
<evidence type="ECO:0000256" key="4">
    <source>
        <dbReference type="ARBA" id="ARBA00022695"/>
    </source>
</evidence>
<feature type="domain" description="Poly A polymerase head" evidence="10">
    <location>
        <begin position="39"/>
        <end position="143"/>
    </location>
</feature>
<keyword evidence="2 9" id="KW-0808">Transferase</keyword>
<keyword evidence="14" id="KW-1185">Reference proteome</keyword>
<keyword evidence="8 9" id="KW-0694">RNA-binding</keyword>
<comment type="similarity">
    <text evidence="9">Belongs to the tRNA nucleotidyltransferase/poly(A) polymerase family.</text>
</comment>
<dbReference type="Gene3D" id="1.10.3090.10">
    <property type="entry name" value="cca-adding enzyme, domain 2"/>
    <property type="match status" value="1"/>
</dbReference>
<protein>
    <submittedName>
        <fullName evidence="13">CCA tRNA nucleotidyltransferase</fullName>
        <ecNumber evidence="13">2.7.7.72</ecNumber>
    </submittedName>
</protein>
<keyword evidence="6" id="KW-0547">Nucleotide-binding</keyword>
<dbReference type="InterPro" id="IPR032828">
    <property type="entry name" value="PolyA_RNA-bd"/>
</dbReference>
<dbReference type="CDD" id="cd05398">
    <property type="entry name" value="NT_ClassII-CCAase"/>
    <property type="match status" value="1"/>
</dbReference>
<evidence type="ECO:0000259" key="10">
    <source>
        <dbReference type="Pfam" id="PF01743"/>
    </source>
</evidence>
<feature type="domain" description="CCA-adding enzyme C-terminal" evidence="12">
    <location>
        <begin position="247"/>
        <end position="389"/>
    </location>
</feature>
<dbReference type="InterPro" id="IPR043519">
    <property type="entry name" value="NT_sf"/>
</dbReference>
<dbReference type="PANTHER" id="PTHR46173">
    <property type="entry name" value="CCA TRNA NUCLEOTIDYLTRANSFERASE 1, MITOCHONDRIAL"/>
    <property type="match status" value="1"/>
</dbReference>
<gene>
    <name evidence="13" type="ORF">FN960_07930</name>
</gene>
<evidence type="ECO:0000256" key="5">
    <source>
        <dbReference type="ARBA" id="ARBA00022723"/>
    </source>
</evidence>
<dbReference type="OrthoDB" id="9805698at2"/>
<organism evidence="13 14">
    <name type="scientific">Alkalicoccobacillus porphyridii</name>
    <dbReference type="NCBI Taxonomy" id="2597270"/>
    <lineage>
        <taxon>Bacteria</taxon>
        <taxon>Bacillati</taxon>
        <taxon>Bacillota</taxon>
        <taxon>Bacilli</taxon>
        <taxon>Bacillales</taxon>
        <taxon>Bacillaceae</taxon>
        <taxon>Alkalicoccobacillus</taxon>
    </lineage>
</organism>
<dbReference type="InterPro" id="IPR002646">
    <property type="entry name" value="PolA_pol_head_dom"/>
</dbReference>
<dbReference type="Gene3D" id="3.30.460.10">
    <property type="entry name" value="Beta Polymerase, domain 2"/>
    <property type="match status" value="1"/>
</dbReference>
<evidence type="ECO:0000256" key="1">
    <source>
        <dbReference type="ARBA" id="ARBA00001946"/>
    </source>
</evidence>
<keyword evidence="5" id="KW-0479">Metal-binding</keyword>
<dbReference type="Pfam" id="PF12627">
    <property type="entry name" value="PolyA_pol_RNAbd"/>
    <property type="match status" value="1"/>
</dbReference>
<dbReference type="Gene3D" id="1.20.58.560">
    <property type="match status" value="1"/>
</dbReference>
<evidence type="ECO:0000259" key="11">
    <source>
        <dbReference type="Pfam" id="PF12627"/>
    </source>
</evidence>
<evidence type="ECO:0000256" key="2">
    <source>
        <dbReference type="ARBA" id="ARBA00022679"/>
    </source>
</evidence>
<evidence type="ECO:0000256" key="9">
    <source>
        <dbReference type="RuleBase" id="RU003953"/>
    </source>
</evidence>
<dbReference type="GO" id="GO:0000166">
    <property type="term" value="F:nucleotide binding"/>
    <property type="evidence" value="ECO:0007669"/>
    <property type="project" value="UniProtKB-KW"/>
</dbReference>
<dbReference type="Pfam" id="PF13735">
    <property type="entry name" value="tRNA_NucTran2_2"/>
    <property type="match status" value="1"/>
</dbReference>
<keyword evidence="3" id="KW-0819">tRNA processing</keyword>
<accession>A0A553ZZR3</accession>
<dbReference type="Pfam" id="PF01743">
    <property type="entry name" value="PolyA_pol"/>
    <property type="match status" value="1"/>
</dbReference>
<comment type="cofactor">
    <cofactor evidence="1">
        <name>Mg(2+)</name>
        <dbReference type="ChEBI" id="CHEBI:18420"/>
    </cofactor>
</comment>
<dbReference type="EC" id="2.7.7.72" evidence="13"/>
<keyword evidence="4 13" id="KW-0548">Nucleotidyltransferase</keyword>
<dbReference type="NCBIfam" id="NF009814">
    <property type="entry name" value="PRK13299.1"/>
    <property type="match status" value="1"/>
</dbReference>
<dbReference type="GO" id="GO:0004810">
    <property type="term" value="F:CCA tRNA nucleotidyltransferase activity"/>
    <property type="evidence" value="ECO:0007669"/>
    <property type="project" value="UniProtKB-EC"/>
</dbReference>
<reference evidence="13 14" key="1">
    <citation type="submission" date="2019-07" db="EMBL/GenBank/DDBJ databases">
        <authorList>
            <person name="Park Y.J."/>
            <person name="Jeong S.E."/>
            <person name="Jung H.S."/>
        </authorList>
    </citation>
    <scope>NUCLEOTIDE SEQUENCE [LARGE SCALE GENOMIC DNA]</scope>
    <source>
        <strain evidence="14">P16(2019)</strain>
    </source>
</reference>
<dbReference type="InterPro" id="IPR032810">
    <property type="entry name" value="CCA-adding_enz_C"/>
</dbReference>
<proteinExistence type="inferred from homology"/>
<dbReference type="EMBL" id="VLXZ01000004">
    <property type="protein sequence ID" value="TSB46939.1"/>
    <property type="molecule type" value="Genomic_DNA"/>
</dbReference>
<sequence>MNTFISRCLIGNEARSVQGSVEQEAKQIISALQAGGFRAYFVGGAVRDELLNRASSDIDITTSAKPDEICFLFPHAHRMHTEHETVLVRSGGVSIEVTTERGSSLEEDLEKRDFTINAIAKSLEGEFIDPLDGRTDLQKKQIRSVYPEDRLEEDPLRMLRAMRFASELDFTVEPALLQVISEKRGLLKSVAMERIVVEWEKLLKGLALPQAIHYLKKSVLYQYIPGLSLTISDMDKLQTFPPLSKDESRVFVWFLYLVWIGRTSESSTQGLLLSNDCKRQIKQRVSLFNWRLQNHLTDWQLYQYGFDAVIDVERSRRMLALNSVEEQDIRSSWGKLPIKTRNQLPVTGHDLIQLSNKQAGPWLKAELEWLEKKVIHREVQLDKKELLDCLRRKWLHEN</sequence>